<dbReference type="Pfam" id="PF17774">
    <property type="entry name" value="YlmH_RBD"/>
    <property type="match status" value="1"/>
</dbReference>
<comment type="caution">
    <text evidence="3">The sequence shown here is derived from an EMBL/GenBank/DDBJ whole genome shotgun (WGS) entry which is preliminary data.</text>
</comment>
<dbReference type="Pfam" id="PF21278">
    <property type="entry name" value="YlmH_1st"/>
    <property type="match status" value="1"/>
</dbReference>
<dbReference type="Proteomes" id="UP001597120">
    <property type="component" value="Unassembled WGS sequence"/>
</dbReference>
<dbReference type="InterPro" id="IPR002942">
    <property type="entry name" value="S4_RNA-bd"/>
</dbReference>
<keyword evidence="4" id="KW-1185">Reference proteome</keyword>
<protein>
    <submittedName>
        <fullName evidence="3">RNA-binding protein</fullName>
    </submittedName>
</protein>
<evidence type="ECO:0000259" key="2">
    <source>
        <dbReference type="SMART" id="SM00363"/>
    </source>
</evidence>
<dbReference type="RefSeq" id="WP_379291244.1">
    <property type="nucleotide sequence ID" value="NZ_JBHTIU010000095.1"/>
</dbReference>
<dbReference type="SUPFAM" id="SSF55174">
    <property type="entry name" value="Alpha-L RNA-binding motif"/>
    <property type="match status" value="1"/>
</dbReference>
<name>A0ABW3DI95_9BACL</name>
<keyword evidence="1" id="KW-0694">RNA-binding</keyword>
<dbReference type="Gene3D" id="3.30.70.330">
    <property type="match status" value="1"/>
</dbReference>
<feature type="domain" description="RNA-binding S4" evidence="2">
    <location>
        <begin position="183"/>
        <end position="240"/>
    </location>
</feature>
<reference evidence="4" key="1">
    <citation type="journal article" date="2019" name="Int. J. Syst. Evol. Microbiol.">
        <title>The Global Catalogue of Microorganisms (GCM) 10K type strain sequencing project: providing services to taxonomists for standard genome sequencing and annotation.</title>
        <authorList>
            <consortium name="The Broad Institute Genomics Platform"/>
            <consortium name="The Broad Institute Genome Sequencing Center for Infectious Disease"/>
            <person name="Wu L."/>
            <person name="Ma J."/>
        </authorList>
    </citation>
    <scope>NUCLEOTIDE SEQUENCE [LARGE SCALE GENOMIC DNA]</scope>
    <source>
        <strain evidence="4">CCUG 57263</strain>
    </source>
</reference>
<dbReference type="Gene3D" id="3.10.290.10">
    <property type="entry name" value="RNA-binding S4 domain"/>
    <property type="match status" value="1"/>
</dbReference>
<dbReference type="Pfam" id="PF01479">
    <property type="entry name" value="S4"/>
    <property type="match status" value="1"/>
</dbReference>
<dbReference type="InterPro" id="IPR036986">
    <property type="entry name" value="S4_RNA-bd_sf"/>
</dbReference>
<gene>
    <name evidence="3" type="ORF">ACFQ03_22920</name>
</gene>
<dbReference type="EMBL" id="JBHTIU010000095">
    <property type="protein sequence ID" value="MFD0871984.1"/>
    <property type="molecule type" value="Genomic_DNA"/>
</dbReference>
<dbReference type="InterPro" id="IPR048443">
    <property type="entry name" value="RqcP2_N"/>
</dbReference>
<sequence length="259" mass="29182">MVNSLFAHFHPDEHPFVDRALEWVDKADNRHTAKLTDFLDPRQIYILQTLVNRSSNTALHMNGGYAEAERQRAIIAPDYQVIEQDEFGLAVLSVDSGKGGGGLDHGDYMGAILGLGIKRDKIGDIHVHEHGCHCVVAEEISDYMRLHLHQVHRVHVQTEIIPISRLEPARTVLEEMEFTVASLRLDGIVGDAFRLSRAKALVPIKAGRCRVNWKVIEDPSQVLKAGDVVSLQGFGRFRVLDIEGWTKKGRLRIRIGKYR</sequence>
<dbReference type="PROSITE" id="PS50889">
    <property type="entry name" value="S4"/>
    <property type="match status" value="1"/>
</dbReference>
<proteinExistence type="predicted"/>
<dbReference type="CDD" id="cd00165">
    <property type="entry name" value="S4"/>
    <property type="match status" value="1"/>
</dbReference>
<evidence type="ECO:0000313" key="3">
    <source>
        <dbReference type="EMBL" id="MFD0871984.1"/>
    </source>
</evidence>
<evidence type="ECO:0000313" key="4">
    <source>
        <dbReference type="Proteomes" id="UP001597120"/>
    </source>
</evidence>
<accession>A0ABW3DI95</accession>
<organism evidence="3 4">
    <name type="scientific">Paenibacillus residui</name>
    <dbReference type="NCBI Taxonomy" id="629724"/>
    <lineage>
        <taxon>Bacteria</taxon>
        <taxon>Bacillati</taxon>
        <taxon>Bacillota</taxon>
        <taxon>Bacilli</taxon>
        <taxon>Bacillales</taxon>
        <taxon>Paenibacillaceae</taxon>
        <taxon>Paenibacillus</taxon>
    </lineage>
</organism>
<dbReference type="SMART" id="SM00363">
    <property type="entry name" value="S4"/>
    <property type="match status" value="1"/>
</dbReference>
<dbReference type="InterPro" id="IPR012677">
    <property type="entry name" value="Nucleotide-bd_a/b_plait_sf"/>
</dbReference>
<evidence type="ECO:0000256" key="1">
    <source>
        <dbReference type="PROSITE-ProRule" id="PRU00182"/>
    </source>
</evidence>
<dbReference type="Gene3D" id="3.30.1370.160">
    <property type="match status" value="1"/>
</dbReference>
<dbReference type="InterPro" id="IPR040591">
    <property type="entry name" value="RqcP2_RBD"/>
</dbReference>